<feature type="domain" description="Carboxylesterase type B" evidence="1">
    <location>
        <begin position="10"/>
        <end position="118"/>
    </location>
</feature>
<organism evidence="2 3">
    <name type="scientific">Mycena metata</name>
    <dbReference type="NCBI Taxonomy" id="1033252"/>
    <lineage>
        <taxon>Eukaryota</taxon>
        <taxon>Fungi</taxon>
        <taxon>Dikarya</taxon>
        <taxon>Basidiomycota</taxon>
        <taxon>Agaricomycotina</taxon>
        <taxon>Agaricomycetes</taxon>
        <taxon>Agaricomycetidae</taxon>
        <taxon>Agaricales</taxon>
        <taxon>Marasmiineae</taxon>
        <taxon>Mycenaceae</taxon>
        <taxon>Mycena</taxon>
    </lineage>
</organism>
<dbReference type="Pfam" id="PF00135">
    <property type="entry name" value="COesterase"/>
    <property type="match status" value="1"/>
</dbReference>
<keyword evidence="2" id="KW-0378">Hydrolase</keyword>
<gene>
    <name evidence="2" type="ORF">B0H16DRAFT_1781948</name>
</gene>
<dbReference type="Gene3D" id="3.40.50.1820">
    <property type="entry name" value="alpha/beta hydrolase"/>
    <property type="match status" value="1"/>
</dbReference>
<dbReference type="EMBL" id="JARKIB010000194">
    <property type="protein sequence ID" value="KAJ7725458.1"/>
    <property type="molecule type" value="Genomic_DNA"/>
</dbReference>
<proteinExistence type="predicted"/>
<dbReference type="AlphaFoldDB" id="A0AAD7HPW4"/>
<sequence length="125" mass="13676">MAFNNSSLPINTTAFGPACPQVPLSTQLTPDVFSATGGNRTEFFPVKEFSEDCLTLNVWTPALTDGTKLPVVLVWFFGGVFLQGGTHSLYFNLTSWIQCTQGHIFVSANYRINIFGFPNVLPSHG</sequence>
<keyword evidence="3" id="KW-1185">Reference proteome</keyword>
<dbReference type="SUPFAM" id="SSF53474">
    <property type="entry name" value="alpha/beta-Hydrolases"/>
    <property type="match status" value="1"/>
</dbReference>
<name>A0AAD7HPW4_9AGAR</name>
<protein>
    <submittedName>
        <fullName evidence="2">Alpha/Beta hydrolase protein</fullName>
    </submittedName>
</protein>
<dbReference type="GO" id="GO:0016787">
    <property type="term" value="F:hydrolase activity"/>
    <property type="evidence" value="ECO:0007669"/>
    <property type="project" value="UniProtKB-KW"/>
</dbReference>
<dbReference type="InterPro" id="IPR050309">
    <property type="entry name" value="Type-B_Carboxylest/Lipase"/>
</dbReference>
<dbReference type="Proteomes" id="UP001215598">
    <property type="component" value="Unassembled WGS sequence"/>
</dbReference>
<dbReference type="InterPro" id="IPR029058">
    <property type="entry name" value="AB_hydrolase_fold"/>
</dbReference>
<evidence type="ECO:0000313" key="2">
    <source>
        <dbReference type="EMBL" id="KAJ7725458.1"/>
    </source>
</evidence>
<accession>A0AAD7HPW4</accession>
<dbReference type="PROSITE" id="PS00941">
    <property type="entry name" value="CARBOXYLESTERASE_B_2"/>
    <property type="match status" value="1"/>
</dbReference>
<dbReference type="PANTHER" id="PTHR11559">
    <property type="entry name" value="CARBOXYLESTERASE"/>
    <property type="match status" value="1"/>
</dbReference>
<comment type="caution">
    <text evidence="2">The sequence shown here is derived from an EMBL/GenBank/DDBJ whole genome shotgun (WGS) entry which is preliminary data.</text>
</comment>
<evidence type="ECO:0000259" key="1">
    <source>
        <dbReference type="Pfam" id="PF00135"/>
    </source>
</evidence>
<dbReference type="InterPro" id="IPR002018">
    <property type="entry name" value="CarbesteraseB"/>
</dbReference>
<evidence type="ECO:0000313" key="3">
    <source>
        <dbReference type="Proteomes" id="UP001215598"/>
    </source>
</evidence>
<dbReference type="InterPro" id="IPR019819">
    <property type="entry name" value="Carboxylesterase_B_CS"/>
</dbReference>
<reference evidence="2" key="1">
    <citation type="submission" date="2023-03" db="EMBL/GenBank/DDBJ databases">
        <title>Massive genome expansion in bonnet fungi (Mycena s.s.) driven by repeated elements and novel gene families across ecological guilds.</title>
        <authorList>
            <consortium name="Lawrence Berkeley National Laboratory"/>
            <person name="Harder C.B."/>
            <person name="Miyauchi S."/>
            <person name="Viragh M."/>
            <person name="Kuo A."/>
            <person name="Thoen E."/>
            <person name="Andreopoulos B."/>
            <person name="Lu D."/>
            <person name="Skrede I."/>
            <person name="Drula E."/>
            <person name="Henrissat B."/>
            <person name="Morin E."/>
            <person name="Kohler A."/>
            <person name="Barry K."/>
            <person name="LaButti K."/>
            <person name="Morin E."/>
            <person name="Salamov A."/>
            <person name="Lipzen A."/>
            <person name="Mereny Z."/>
            <person name="Hegedus B."/>
            <person name="Baldrian P."/>
            <person name="Stursova M."/>
            <person name="Weitz H."/>
            <person name="Taylor A."/>
            <person name="Grigoriev I.V."/>
            <person name="Nagy L.G."/>
            <person name="Martin F."/>
            <person name="Kauserud H."/>
        </authorList>
    </citation>
    <scope>NUCLEOTIDE SEQUENCE</scope>
    <source>
        <strain evidence="2">CBHHK182m</strain>
    </source>
</reference>